<dbReference type="RefSeq" id="WP_034293863.1">
    <property type="nucleotide sequence ID" value="NZ_CP091519.2"/>
</dbReference>
<dbReference type="Proteomes" id="UP000254209">
    <property type="component" value="Unassembled WGS sequence"/>
</dbReference>
<sequence length="203" mass="22856">MKNIVSLLILGAIAGVLLHFRQPENPKPTTHHITQQETVLAQIRQLNHLTSVSFYMDSIVKTHKQGNWFALWQDSQTGLFVAKGRVQAGLDLDKLSAQNIRIHNDEIAVYLPPAQIISAHLDDIEVFDLKTGLFNVYRADWSVLQTVQAQAKQQILQQACQNGILQHAQQRSAEQIRQLFALTQQKVVVHASETLAPCRLTPQ</sequence>
<evidence type="ECO:0008006" key="3">
    <source>
        <dbReference type="Google" id="ProtNLM"/>
    </source>
</evidence>
<proteinExistence type="predicted"/>
<name>A0A376BKI5_9NEIS</name>
<dbReference type="InterPro" id="IPR025324">
    <property type="entry name" value="DUF4230"/>
</dbReference>
<reference evidence="1 2" key="1">
    <citation type="submission" date="2018-06" db="EMBL/GenBank/DDBJ databases">
        <authorList>
            <consortium name="Pathogen Informatics"/>
            <person name="Doyle S."/>
        </authorList>
    </citation>
    <scope>NUCLEOTIDE SEQUENCE [LARGE SCALE GENOMIC DNA]</scope>
    <source>
        <strain evidence="1 2">NCTC10283</strain>
    </source>
</reference>
<evidence type="ECO:0000313" key="2">
    <source>
        <dbReference type="Proteomes" id="UP000254209"/>
    </source>
</evidence>
<accession>A0A376BKI5</accession>
<dbReference type="Pfam" id="PF14014">
    <property type="entry name" value="DUF4230"/>
    <property type="match status" value="1"/>
</dbReference>
<organism evidence="1 2">
    <name type="scientific">Alysiella crassa</name>
    <dbReference type="NCBI Taxonomy" id="153491"/>
    <lineage>
        <taxon>Bacteria</taxon>
        <taxon>Pseudomonadati</taxon>
        <taxon>Pseudomonadota</taxon>
        <taxon>Betaproteobacteria</taxon>
        <taxon>Neisseriales</taxon>
        <taxon>Neisseriaceae</taxon>
        <taxon>Alysiella</taxon>
    </lineage>
</organism>
<gene>
    <name evidence="1" type="ORF">NCTC10283_00230</name>
</gene>
<dbReference type="STRING" id="1120980.GCA_000745955_01757"/>
<dbReference type="AlphaFoldDB" id="A0A376BKI5"/>
<keyword evidence="2" id="KW-1185">Reference proteome</keyword>
<dbReference type="EMBL" id="UFSO01000002">
    <property type="protein sequence ID" value="SSY70160.1"/>
    <property type="molecule type" value="Genomic_DNA"/>
</dbReference>
<dbReference type="OrthoDB" id="154626at2"/>
<evidence type="ECO:0000313" key="1">
    <source>
        <dbReference type="EMBL" id="SSY70160.1"/>
    </source>
</evidence>
<protein>
    <recommendedName>
        <fullName evidence="3">DUF4230 domain-containing protein</fullName>
    </recommendedName>
</protein>